<keyword evidence="1" id="KW-0472">Membrane</keyword>
<dbReference type="Pfam" id="PF24758">
    <property type="entry name" value="LRR_At5g56370"/>
    <property type="match status" value="1"/>
</dbReference>
<dbReference type="InterPro" id="IPR036047">
    <property type="entry name" value="F-box-like_dom_sf"/>
</dbReference>
<dbReference type="PANTHER" id="PTHR31900:SF30">
    <property type="entry name" value="SUPERFAMILY PROTEIN, PUTATIVE-RELATED"/>
    <property type="match status" value="1"/>
</dbReference>
<dbReference type="EMBL" id="KN672145">
    <property type="protein sequence ID" value="KHM99078.1"/>
    <property type="molecule type" value="Genomic_DNA"/>
</dbReference>
<accession>A0A0B2NUX0</accession>
<evidence type="ECO:0000259" key="2">
    <source>
        <dbReference type="PROSITE" id="PS50181"/>
    </source>
</evidence>
<dbReference type="Pfam" id="PF00646">
    <property type="entry name" value="F-box"/>
    <property type="match status" value="1"/>
</dbReference>
<dbReference type="Proteomes" id="UP000053555">
    <property type="component" value="Unassembled WGS sequence"/>
</dbReference>
<protein>
    <submittedName>
        <fullName evidence="3">Putative F-box/FBD/LRR-repeat protein</fullName>
    </submittedName>
</protein>
<organism evidence="3">
    <name type="scientific">Glycine soja</name>
    <name type="common">Wild soybean</name>
    <dbReference type="NCBI Taxonomy" id="3848"/>
    <lineage>
        <taxon>Eukaryota</taxon>
        <taxon>Viridiplantae</taxon>
        <taxon>Streptophyta</taxon>
        <taxon>Embryophyta</taxon>
        <taxon>Tracheophyta</taxon>
        <taxon>Spermatophyta</taxon>
        <taxon>Magnoliopsida</taxon>
        <taxon>eudicotyledons</taxon>
        <taxon>Gunneridae</taxon>
        <taxon>Pentapetalae</taxon>
        <taxon>rosids</taxon>
        <taxon>fabids</taxon>
        <taxon>Fabales</taxon>
        <taxon>Fabaceae</taxon>
        <taxon>Papilionoideae</taxon>
        <taxon>50 kb inversion clade</taxon>
        <taxon>NPAAA clade</taxon>
        <taxon>indigoferoid/millettioid clade</taxon>
        <taxon>Phaseoleae</taxon>
        <taxon>Glycine</taxon>
        <taxon>Glycine subgen. Soja</taxon>
    </lineage>
</organism>
<dbReference type="PANTHER" id="PTHR31900">
    <property type="entry name" value="F-BOX/RNI SUPERFAMILY PROTEIN-RELATED"/>
    <property type="match status" value="1"/>
</dbReference>
<feature type="transmembrane region" description="Helical" evidence="1">
    <location>
        <begin position="398"/>
        <end position="420"/>
    </location>
</feature>
<dbReference type="AlphaFoldDB" id="A0A0B2NUX0"/>
<dbReference type="InterPro" id="IPR055411">
    <property type="entry name" value="LRR_FXL15/At3g58940/PEG3-like"/>
</dbReference>
<name>A0A0B2NUX0_GLYSO</name>
<dbReference type="InterPro" id="IPR050232">
    <property type="entry name" value="FBL13/AtMIF1-like"/>
</dbReference>
<keyword evidence="1" id="KW-0812">Transmembrane</keyword>
<dbReference type="InterPro" id="IPR001810">
    <property type="entry name" value="F-box_dom"/>
</dbReference>
<dbReference type="SUPFAM" id="SSF52047">
    <property type="entry name" value="RNI-like"/>
    <property type="match status" value="1"/>
</dbReference>
<proteinExistence type="predicted"/>
<dbReference type="PROSITE" id="PS50181">
    <property type="entry name" value="FBOX"/>
    <property type="match status" value="1"/>
</dbReference>
<evidence type="ECO:0000313" key="3">
    <source>
        <dbReference type="EMBL" id="KHM99078.1"/>
    </source>
</evidence>
<dbReference type="Gene3D" id="3.80.10.10">
    <property type="entry name" value="Ribonuclease Inhibitor"/>
    <property type="match status" value="1"/>
</dbReference>
<dbReference type="InterPro" id="IPR032675">
    <property type="entry name" value="LRR_dom_sf"/>
</dbReference>
<sequence>MKRKRESTGGGKDRLSELPDSVLVHIMELMETRNAVQTCVLSQRWKNLWRRMTRLSFNHPRTFSRYHNFVSHVLSGRDHSVSLIDLLFVVLHSTSATLLHDVISYAVSHNVQQLTIYIDTLDCINGATPSFQLSKTPFVPLLFPSPSLTSLKLSSVFIGYSLELPKSLLLPSLKTLHLTNVHFTASDHNNNFVEPFSTCHMLNTLVIQYCFMHTSAQVLSISNSNLSSLTLDTFQEHIVLSTPNLTSLTIRDGFHFTLLQLSSTCDLSLLKEADIETRVDIHYSVIITWLRLMTNVKMLTISSATLKAILNDLSDPAAATVQPPCFGRLESLKVKMHPHVNISKEEVSRTLEHLLVNSPPPTRVYLINVSLSHQELVRYIFFLLHFMFPFLPDALSLQIIGCYFVIALFIRLIISCFLMWL</sequence>
<gene>
    <name evidence="3" type="ORF">glysoja_024378</name>
</gene>
<reference evidence="3" key="1">
    <citation type="submission" date="2014-07" db="EMBL/GenBank/DDBJ databases">
        <title>Identification of a novel salt tolerance gene in wild soybean by whole-genome sequencing.</title>
        <authorList>
            <person name="Lam H.-M."/>
            <person name="Qi X."/>
            <person name="Li M.-W."/>
            <person name="Liu X."/>
            <person name="Xie M."/>
            <person name="Ni M."/>
            <person name="Xu X."/>
        </authorList>
    </citation>
    <scope>NUCLEOTIDE SEQUENCE [LARGE SCALE GENOMIC DNA]</scope>
    <source>
        <tissue evidence="3">Root</tissue>
    </source>
</reference>
<dbReference type="SUPFAM" id="SSF81383">
    <property type="entry name" value="F-box domain"/>
    <property type="match status" value="1"/>
</dbReference>
<evidence type="ECO:0000256" key="1">
    <source>
        <dbReference type="SAM" id="Phobius"/>
    </source>
</evidence>
<dbReference type="CDD" id="cd22160">
    <property type="entry name" value="F-box_AtFBL13-like"/>
    <property type="match status" value="1"/>
</dbReference>
<keyword evidence="1" id="KW-1133">Transmembrane helix</keyword>
<feature type="domain" description="F-box" evidence="2">
    <location>
        <begin position="12"/>
        <end position="66"/>
    </location>
</feature>
<dbReference type="InterPro" id="IPR053781">
    <property type="entry name" value="F-box_AtFBL13-like"/>
</dbReference>